<dbReference type="InterPro" id="IPR025619">
    <property type="entry name" value="YlzJ"/>
</dbReference>
<reference evidence="2" key="1">
    <citation type="submission" date="2016-11" db="EMBL/GenBank/DDBJ databases">
        <authorList>
            <person name="Varghese N."/>
            <person name="Submissions S."/>
        </authorList>
    </citation>
    <scope>NUCLEOTIDE SEQUENCE [LARGE SCALE GENOMIC DNA]</scope>
    <source>
        <strain evidence="2">DSM 11792</strain>
    </source>
</reference>
<protein>
    <submittedName>
        <fullName evidence="1">YlzJ-like protein</fullName>
    </submittedName>
</protein>
<evidence type="ECO:0000313" key="2">
    <source>
        <dbReference type="Proteomes" id="UP000184196"/>
    </source>
</evidence>
<evidence type="ECO:0000313" key="1">
    <source>
        <dbReference type="EMBL" id="SHE57807.1"/>
    </source>
</evidence>
<dbReference type="Pfam" id="PF14035">
    <property type="entry name" value="YlzJ"/>
    <property type="match status" value="1"/>
</dbReference>
<dbReference type="RefSeq" id="WP_073162975.1">
    <property type="nucleotide sequence ID" value="NZ_FQUW01000007.1"/>
</dbReference>
<gene>
    <name evidence="1" type="ORF">SAMN02745218_00509</name>
</gene>
<dbReference type="AlphaFoldDB" id="A0A1M4UMC5"/>
<name>A0A1M4UMC5_9FIRM</name>
<keyword evidence="2" id="KW-1185">Reference proteome</keyword>
<dbReference type="EMBL" id="FQUW01000007">
    <property type="protein sequence ID" value="SHE57807.1"/>
    <property type="molecule type" value="Genomic_DNA"/>
</dbReference>
<accession>A0A1M4UMC5</accession>
<dbReference type="OrthoDB" id="1683573at2"/>
<dbReference type="Proteomes" id="UP000184196">
    <property type="component" value="Unassembled WGS sequence"/>
</dbReference>
<sequence>MILYTPMQLELVFDGLEEMQHVPVREVKVRGVPVLVQDTGPGEGKVVRLLSTDPRDYLRSDLCPGAVVKLYQCTSKEGYYT</sequence>
<proteinExistence type="predicted"/>
<organism evidence="1 2">
    <name type="scientific">Desulfofundulus australicus DSM 11792</name>
    <dbReference type="NCBI Taxonomy" id="1121425"/>
    <lineage>
        <taxon>Bacteria</taxon>
        <taxon>Bacillati</taxon>
        <taxon>Bacillota</taxon>
        <taxon>Clostridia</taxon>
        <taxon>Eubacteriales</taxon>
        <taxon>Peptococcaceae</taxon>
        <taxon>Desulfofundulus</taxon>
    </lineage>
</organism>